<protein>
    <submittedName>
        <fullName evidence="2">GPW/gp25 family protein</fullName>
    </submittedName>
</protein>
<organism evidence="2 3">
    <name type="scientific">Paenibacillus baimaensis</name>
    <dbReference type="NCBI Taxonomy" id="2982185"/>
    <lineage>
        <taxon>Bacteria</taxon>
        <taxon>Bacillati</taxon>
        <taxon>Bacillota</taxon>
        <taxon>Bacilli</taxon>
        <taxon>Bacillales</taxon>
        <taxon>Paenibacillaceae</taxon>
        <taxon>Paenibacillus</taxon>
    </lineage>
</organism>
<evidence type="ECO:0000259" key="1">
    <source>
        <dbReference type="Pfam" id="PF04965"/>
    </source>
</evidence>
<name>A0ABT2UBX1_9BACL</name>
<feature type="domain" description="IraD/Gp25-like" evidence="1">
    <location>
        <begin position="27"/>
        <end position="117"/>
    </location>
</feature>
<dbReference type="Pfam" id="PF04965">
    <property type="entry name" value="GPW_gp25"/>
    <property type="match status" value="1"/>
</dbReference>
<dbReference type="Proteomes" id="UP001652445">
    <property type="component" value="Unassembled WGS sequence"/>
</dbReference>
<reference evidence="2 3" key="1">
    <citation type="submission" date="2022-09" db="EMBL/GenBank/DDBJ databases">
        <authorList>
            <person name="Han X.L."/>
            <person name="Wang Q."/>
            <person name="Lu T."/>
        </authorList>
    </citation>
    <scope>NUCLEOTIDE SEQUENCE [LARGE SCALE GENOMIC DNA]</scope>
    <source>
        <strain evidence="2 3">WQ 127069</strain>
    </source>
</reference>
<dbReference type="SUPFAM" id="SSF160719">
    <property type="entry name" value="gpW/gp25-like"/>
    <property type="match status" value="1"/>
</dbReference>
<dbReference type="InterPro" id="IPR007048">
    <property type="entry name" value="IraD/Gp25-like"/>
</dbReference>
<dbReference type="RefSeq" id="WP_076230398.1">
    <property type="nucleotide sequence ID" value="NZ_JAOQIO010000011.1"/>
</dbReference>
<dbReference type="Gene3D" id="3.10.450.40">
    <property type="match status" value="1"/>
</dbReference>
<keyword evidence="3" id="KW-1185">Reference proteome</keyword>
<dbReference type="EMBL" id="JAOQIO010000011">
    <property type="protein sequence ID" value="MCU6791676.1"/>
    <property type="molecule type" value="Genomic_DNA"/>
</dbReference>
<comment type="caution">
    <text evidence="2">The sequence shown here is derived from an EMBL/GenBank/DDBJ whole genome shotgun (WGS) entry which is preliminary data.</text>
</comment>
<proteinExistence type="predicted"/>
<accession>A0ABT2UBX1</accession>
<evidence type="ECO:0000313" key="3">
    <source>
        <dbReference type="Proteomes" id="UP001652445"/>
    </source>
</evidence>
<gene>
    <name evidence="2" type="ORF">OB236_05980</name>
</gene>
<sequence>MSEQFLGRGWKFPIQVDKATGRIMMSEYEQDIAEAIRIILGTSLGERTMRPDFGCDVINFAFGNTDATTLRLLESSIREGIQNWEPRVHEIEVQAIVDNGDIGRVNIGIRYTVRTTNNLFNLVYPFYIHEGSK</sequence>
<evidence type="ECO:0000313" key="2">
    <source>
        <dbReference type="EMBL" id="MCU6791676.1"/>
    </source>
</evidence>